<evidence type="ECO:0000313" key="2">
    <source>
        <dbReference type="EMBL" id="WVZ03996.1"/>
    </source>
</evidence>
<organism evidence="2 3">
    <name type="scientific">Vigna mungo</name>
    <name type="common">Black gram</name>
    <name type="synonym">Phaseolus mungo</name>
    <dbReference type="NCBI Taxonomy" id="3915"/>
    <lineage>
        <taxon>Eukaryota</taxon>
        <taxon>Viridiplantae</taxon>
        <taxon>Streptophyta</taxon>
        <taxon>Embryophyta</taxon>
        <taxon>Tracheophyta</taxon>
        <taxon>Spermatophyta</taxon>
        <taxon>Magnoliopsida</taxon>
        <taxon>eudicotyledons</taxon>
        <taxon>Gunneridae</taxon>
        <taxon>Pentapetalae</taxon>
        <taxon>rosids</taxon>
        <taxon>fabids</taxon>
        <taxon>Fabales</taxon>
        <taxon>Fabaceae</taxon>
        <taxon>Papilionoideae</taxon>
        <taxon>50 kb inversion clade</taxon>
        <taxon>NPAAA clade</taxon>
        <taxon>indigoferoid/millettioid clade</taxon>
        <taxon>Phaseoleae</taxon>
        <taxon>Vigna</taxon>
    </lineage>
</organism>
<keyword evidence="3" id="KW-1185">Reference proteome</keyword>
<gene>
    <name evidence="2" type="ORF">V8G54_024802</name>
</gene>
<reference evidence="2 3" key="1">
    <citation type="journal article" date="2023" name="Life. Sci Alliance">
        <title>Evolutionary insights into 3D genome organization and epigenetic landscape of Vigna mungo.</title>
        <authorList>
            <person name="Junaid A."/>
            <person name="Singh B."/>
            <person name="Bhatia S."/>
        </authorList>
    </citation>
    <scope>NUCLEOTIDE SEQUENCE [LARGE SCALE GENOMIC DNA]</scope>
    <source>
        <strain evidence="2">Urdbean</strain>
    </source>
</reference>
<evidence type="ECO:0000313" key="3">
    <source>
        <dbReference type="Proteomes" id="UP001374535"/>
    </source>
</evidence>
<dbReference type="Proteomes" id="UP001374535">
    <property type="component" value="Chromosome 7"/>
</dbReference>
<accession>A0AAQ3N7V3</accession>
<proteinExistence type="predicted"/>
<dbReference type="EMBL" id="CP144694">
    <property type="protein sequence ID" value="WVZ03996.1"/>
    <property type="molecule type" value="Genomic_DNA"/>
</dbReference>
<evidence type="ECO:0000256" key="1">
    <source>
        <dbReference type="SAM" id="MobiDB-lite"/>
    </source>
</evidence>
<feature type="compositionally biased region" description="Basic and acidic residues" evidence="1">
    <location>
        <begin position="175"/>
        <end position="186"/>
    </location>
</feature>
<sequence length="474" mass="53837">MIYLYNHLLSESIRSTNKTDSAPIPQPFAQQKSRAYQRCPFVEPAVKNWKTRREGEKSYSHKKSKNVAPPPSSLAEGILSRQLADSALYLYSQTTFISWHFSYAFDKGRLRTQLQESLGENMGLKLKLQEAITAHSSCAIDYDGHSRGDTFGGRGSPIERQLKKLSTTNTNLQEASRRRTVERDASDAQSQDMNRVIYEEHSRGFEKALHQVPFVMNVSIEEVPFYMMKDLYKGDLVPIREIPHEEMVKVGEVGVVEEVLNVEFVGNFLPTDCQTLTIDTDLTTKLSSRCSLGTFLVAQLEVIVHLKCSPNLSRHQEFTWNVPRCSATRVHLVHMAATSLRSGKMFNIEAQVFNVPPKGRFNILECRLHILLWSLFMTYCALVVDKHFSRGVEKPLLYKSLPIRTDRVILFKLVMLTFSPSSCFFSRSHISSLQYFSVRSASTEFTSIVGFVKASLMIDESCVFSFPLANLDKA</sequence>
<dbReference type="AlphaFoldDB" id="A0AAQ3N7V3"/>
<feature type="region of interest" description="Disordered" evidence="1">
    <location>
        <begin position="168"/>
        <end position="188"/>
    </location>
</feature>
<name>A0AAQ3N7V3_VIGMU</name>
<protein>
    <submittedName>
        <fullName evidence="2">Uncharacterized protein</fullName>
    </submittedName>
</protein>
<feature type="region of interest" description="Disordered" evidence="1">
    <location>
        <begin position="52"/>
        <end position="72"/>
    </location>
</feature>